<dbReference type="InterPro" id="IPR036322">
    <property type="entry name" value="WD40_repeat_dom_sf"/>
</dbReference>
<protein>
    <recommendedName>
        <fullName evidence="5">Anaphase-promoting complex subunit 4 WD40 domain-containing protein</fullName>
    </recommendedName>
</protein>
<gene>
    <name evidence="4" type="ORF">HAKA00212_LOCUS1595</name>
</gene>
<dbReference type="GO" id="GO:1990234">
    <property type="term" value="C:transferase complex"/>
    <property type="evidence" value="ECO:0007669"/>
    <property type="project" value="UniProtKB-ARBA"/>
</dbReference>
<evidence type="ECO:0000313" key="4">
    <source>
        <dbReference type="EMBL" id="CAE0622932.1"/>
    </source>
</evidence>
<reference evidence="4" key="1">
    <citation type="submission" date="2021-01" db="EMBL/GenBank/DDBJ databases">
        <authorList>
            <person name="Corre E."/>
            <person name="Pelletier E."/>
            <person name="Niang G."/>
            <person name="Scheremetjew M."/>
            <person name="Finn R."/>
            <person name="Kale V."/>
            <person name="Holt S."/>
            <person name="Cochrane G."/>
            <person name="Meng A."/>
            <person name="Brown T."/>
            <person name="Cohen L."/>
        </authorList>
    </citation>
    <scope>NUCLEOTIDE SEQUENCE</scope>
    <source>
        <strain evidence="4">CCMP3107</strain>
    </source>
</reference>
<evidence type="ECO:0008006" key="5">
    <source>
        <dbReference type="Google" id="ProtNLM"/>
    </source>
</evidence>
<feature type="repeat" description="WD" evidence="3">
    <location>
        <begin position="205"/>
        <end position="237"/>
    </location>
</feature>
<dbReference type="Gene3D" id="2.130.10.10">
    <property type="entry name" value="YVTN repeat-like/Quinoprotein amine dehydrogenase"/>
    <property type="match status" value="2"/>
</dbReference>
<dbReference type="EMBL" id="HBIU01004338">
    <property type="protein sequence ID" value="CAE0622932.1"/>
    <property type="molecule type" value="Transcribed_RNA"/>
</dbReference>
<dbReference type="InterPro" id="IPR019775">
    <property type="entry name" value="WD40_repeat_CS"/>
</dbReference>
<evidence type="ECO:0000256" key="1">
    <source>
        <dbReference type="ARBA" id="ARBA00022574"/>
    </source>
</evidence>
<proteinExistence type="predicted"/>
<dbReference type="InterPro" id="IPR001680">
    <property type="entry name" value="WD40_rpt"/>
</dbReference>
<keyword evidence="2" id="KW-0677">Repeat</keyword>
<dbReference type="PROSITE" id="PS50082">
    <property type="entry name" value="WD_REPEATS_2"/>
    <property type="match status" value="1"/>
</dbReference>
<name>A0A7S3XJD3_HETAK</name>
<dbReference type="PANTHER" id="PTHR22847">
    <property type="entry name" value="WD40 REPEAT PROTEIN"/>
    <property type="match status" value="1"/>
</dbReference>
<dbReference type="Pfam" id="PF00400">
    <property type="entry name" value="WD40"/>
    <property type="match status" value="4"/>
</dbReference>
<dbReference type="PROSITE" id="PS00678">
    <property type="entry name" value="WD_REPEATS_1"/>
    <property type="match status" value="1"/>
</dbReference>
<dbReference type="PROSITE" id="PS50294">
    <property type="entry name" value="WD_REPEATS_REGION"/>
    <property type="match status" value="1"/>
</dbReference>
<dbReference type="PANTHER" id="PTHR22847:SF637">
    <property type="entry name" value="WD REPEAT DOMAIN 5B"/>
    <property type="match status" value="1"/>
</dbReference>
<dbReference type="InterPro" id="IPR015943">
    <property type="entry name" value="WD40/YVTN_repeat-like_dom_sf"/>
</dbReference>
<dbReference type="SMART" id="SM00320">
    <property type="entry name" value="WD40"/>
    <property type="match status" value="6"/>
</dbReference>
<accession>A0A7S3XJD3</accession>
<dbReference type="SUPFAM" id="SSF50978">
    <property type="entry name" value="WD40 repeat-like"/>
    <property type="match status" value="1"/>
</dbReference>
<dbReference type="AlphaFoldDB" id="A0A7S3XJD3"/>
<evidence type="ECO:0000256" key="3">
    <source>
        <dbReference type="PROSITE-ProRule" id="PRU00221"/>
    </source>
</evidence>
<sequence>MQQLEQMKHRDYIVENNWRTGQFQQHILIGADQRISAMKLSNSMLAVASELGDVHVMNLATGQIQSEIFPHRGAVSAMHWDGNVLITAGADNYIRVLPSPMTKAGSSGRTSLVFKGHLHHHIMGLVRLDPNRFASAGTDGKILIWDHKKSPTSPVMEIQAPDAILCLDAAGDYITAGLADGRVVAYSSISGHDLVDGYSKALLEIQAHNGPVTSLHFNEQNFLATGGKDGVVRLWNILGGGDHGGQHLVLDLPGEPTKKLNRVYKGHPGSSVTAVQADNKKIISTSLDGHIKAWCIETGEEFFSLRVENNEKVLNMQFDSTLLITDGHGKHLILKDFSPSGPSAPIC</sequence>
<keyword evidence="1 3" id="KW-0853">WD repeat</keyword>
<organism evidence="4">
    <name type="scientific">Heterosigma akashiwo</name>
    <name type="common">Chromophytic alga</name>
    <name type="synonym">Heterosigma carterae</name>
    <dbReference type="NCBI Taxonomy" id="2829"/>
    <lineage>
        <taxon>Eukaryota</taxon>
        <taxon>Sar</taxon>
        <taxon>Stramenopiles</taxon>
        <taxon>Ochrophyta</taxon>
        <taxon>Raphidophyceae</taxon>
        <taxon>Chattonellales</taxon>
        <taxon>Chattonellaceae</taxon>
        <taxon>Heterosigma</taxon>
    </lineage>
</organism>
<evidence type="ECO:0000256" key="2">
    <source>
        <dbReference type="ARBA" id="ARBA00022737"/>
    </source>
</evidence>